<evidence type="ECO:0000256" key="2">
    <source>
        <dbReference type="SAM" id="SignalP"/>
    </source>
</evidence>
<evidence type="ECO:0000256" key="1">
    <source>
        <dbReference type="SAM" id="MobiDB-lite"/>
    </source>
</evidence>
<organism evidence="3 4">
    <name type="scientific">Pendulispora rubella</name>
    <dbReference type="NCBI Taxonomy" id="2741070"/>
    <lineage>
        <taxon>Bacteria</taxon>
        <taxon>Pseudomonadati</taxon>
        <taxon>Myxococcota</taxon>
        <taxon>Myxococcia</taxon>
        <taxon>Myxococcales</taxon>
        <taxon>Sorangiineae</taxon>
        <taxon>Pendulisporaceae</taxon>
        <taxon>Pendulispora</taxon>
    </lineage>
</organism>
<proteinExistence type="predicted"/>
<reference evidence="3" key="1">
    <citation type="submission" date="2021-12" db="EMBL/GenBank/DDBJ databases">
        <title>Discovery of the Pendulisporaceae a myxobacterial family with distinct sporulation behavior and unique specialized metabolism.</title>
        <authorList>
            <person name="Garcia R."/>
            <person name="Popoff A."/>
            <person name="Bader C.D."/>
            <person name="Loehr J."/>
            <person name="Walesch S."/>
            <person name="Walt C."/>
            <person name="Boldt J."/>
            <person name="Bunk B."/>
            <person name="Haeckl F.J.F.P.J."/>
            <person name="Gunesch A.P."/>
            <person name="Birkelbach J."/>
            <person name="Nuebel U."/>
            <person name="Pietschmann T."/>
            <person name="Bach T."/>
            <person name="Mueller R."/>
        </authorList>
    </citation>
    <scope>NUCLEOTIDE SEQUENCE</scope>
    <source>
        <strain evidence="3">MSr11367</strain>
    </source>
</reference>
<sequence>MQTTRCLSLIVLTAIACASGKAEEEMPATPDGASHVPPQVPPQAPDAASQVAQDGALDGDGVQMLFPSASSGVSFRLGPNNPNDTDRFLIEKGTKATPGTDGGIHFWNLPSYPLDYSSGGKGWTSRLHVHASGGEQKYTWKTQHGYLSSPQDLKNQEFTVYVRPHQILDRPRAALTLKIRGGKHSSKESEAALGSCTMMVLSPASEGHVARFGKELNHPTYDYVKLTSAFSAEMADNVWVGMKLVSYAQSGKVINRLYLDTDPFDRTSGKPKNGWRLFSEYVDEEGKSTGTYTKLVDWGGWQTTFRTDGIHDMDVAIFSVREIVPPG</sequence>
<feature type="region of interest" description="Disordered" evidence="1">
    <location>
        <begin position="23"/>
        <end position="49"/>
    </location>
</feature>
<evidence type="ECO:0000313" key="3">
    <source>
        <dbReference type="EMBL" id="WXB09986.1"/>
    </source>
</evidence>
<dbReference type="EMBL" id="CP089983">
    <property type="protein sequence ID" value="WXB09986.1"/>
    <property type="molecule type" value="Genomic_DNA"/>
</dbReference>
<protein>
    <submittedName>
        <fullName evidence="3">Uncharacterized protein</fullName>
    </submittedName>
</protein>
<dbReference type="PROSITE" id="PS51257">
    <property type="entry name" value="PROKAR_LIPOPROTEIN"/>
    <property type="match status" value="1"/>
</dbReference>
<gene>
    <name evidence="3" type="ORF">LVJ94_22500</name>
</gene>
<name>A0ABZ2LLF7_9BACT</name>
<evidence type="ECO:0000313" key="4">
    <source>
        <dbReference type="Proteomes" id="UP001374803"/>
    </source>
</evidence>
<feature type="signal peptide" evidence="2">
    <location>
        <begin position="1"/>
        <end position="22"/>
    </location>
</feature>
<accession>A0ABZ2LLF7</accession>
<keyword evidence="4" id="KW-1185">Reference proteome</keyword>
<feature type="chain" id="PRO_5045742196" evidence="2">
    <location>
        <begin position="23"/>
        <end position="327"/>
    </location>
</feature>
<dbReference type="RefSeq" id="WP_394839660.1">
    <property type="nucleotide sequence ID" value="NZ_CP089929.1"/>
</dbReference>
<keyword evidence="2" id="KW-0732">Signal</keyword>
<dbReference type="Proteomes" id="UP001374803">
    <property type="component" value="Chromosome"/>
</dbReference>